<feature type="non-terminal residue" evidence="2">
    <location>
        <position position="1"/>
    </location>
</feature>
<keyword evidence="1" id="KW-0472">Membrane</keyword>
<organism evidence="2 3">
    <name type="scientific">Pocillopora meandrina</name>
    <dbReference type="NCBI Taxonomy" id="46732"/>
    <lineage>
        <taxon>Eukaryota</taxon>
        <taxon>Metazoa</taxon>
        <taxon>Cnidaria</taxon>
        <taxon>Anthozoa</taxon>
        <taxon>Hexacorallia</taxon>
        <taxon>Scleractinia</taxon>
        <taxon>Astrocoeniina</taxon>
        <taxon>Pocilloporidae</taxon>
        <taxon>Pocillopora</taxon>
    </lineage>
</organism>
<comment type="caution">
    <text evidence="2">The sequence shown here is derived from an EMBL/GenBank/DDBJ whole genome shotgun (WGS) entry which is preliminary data.</text>
</comment>
<keyword evidence="1" id="KW-0812">Transmembrane</keyword>
<proteinExistence type="predicted"/>
<evidence type="ECO:0000313" key="3">
    <source>
        <dbReference type="Proteomes" id="UP001159428"/>
    </source>
</evidence>
<protein>
    <submittedName>
        <fullName evidence="2">Uncharacterized protein</fullName>
    </submittedName>
</protein>
<keyword evidence="3" id="KW-1185">Reference proteome</keyword>
<evidence type="ECO:0000256" key="1">
    <source>
        <dbReference type="SAM" id="Phobius"/>
    </source>
</evidence>
<gene>
    <name evidence="2" type="ORF">PMEA_00023665</name>
</gene>
<feature type="transmembrane region" description="Helical" evidence="1">
    <location>
        <begin position="26"/>
        <end position="47"/>
    </location>
</feature>
<evidence type="ECO:0000313" key="2">
    <source>
        <dbReference type="EMBL" id="CAH3148066.1"/>
    </source>
</evidence>
<keyword evidence="1" id="KW-1133">Transmembrane helix</keyword>
<feature type="transmembrane region" description="Helical" evidence="1">
    <location>
        <begin position="136"/>
        <end position="157"/>
    </location>
</feature>
<dbReference type="AlphaFoldDB" id="A0AAU9XHR8"/>
<sequence>CLFITAALLGIGSSMRFYFIAWSTRVLTYLAAPLLGLRLSAMFVNALTVRSRSYWRKLIDFGSSTVVADILDTSGRVEILEPLDRFWTLMADFGFFTLVIDFRFRTLVANFCFGHYTCNFCPGCQWLTMSYTAIPYTFMALALALVNIGHLSLVPAITSQ</sequence>
<dbReference type="EMBL" id="CALNXJ010000044">
    <property type="protein sequence ID" value="CAH3148066.1"/>
    <property type="molecule type" value="Genomic_DNA"/>
</dbReference>
<name>A0AAU9XHR8_9CNID</name>
<dbReference type="Proteomes" id="UP001159428">
    <property type="component" value="Unassembled WGS sequence"/>
</dbReference>
<reference evidence="2 3" key="1">
    <citation type="submission" date="2022-05" db="EMBL/GenBank/DDBJ databases">
        <authorList>
            <consortium name="Genoscope - CEA"/>
            <person name="William W."/>
        </authorList>
    </citation>
    <scope>NUCLEOTIDE SEQUENCE [LARGE SCALE GENOMIC DNA]</scope>
</reference>
<accession>A0AAU9XHR8</accession>